<keyword evidence="3" id="KW-1185">Reference proteome</keyword>
<dbReference type="InterPro" id="IPR043128">
    <property type="entry name" value="Rev_trsase/Diguanyl_cyclase"/>
</dbReference>
<dbReference type="Proteomes" id="UP000824469">
    <property type="component" value="Unassembled WGS sequence"/>
</dbReference>
<dbReference type="PANTHER" id="PTHR37984:SF5">
    <property type="entry name" value="PROTEIN NYNRIN-LIKE"/>
    <property type="match status" value="1"/>
</dbReference>
<reference evidence="2 3" key="1">
    <citation type="journal article" date="2021" name="Nat. Plants">
        <title>The Taxus genome provides insights into paclitaxel biosynthesis.</title>
        <authorList>
            <person name="Xiong X."/>
            <person name="Gou J."/>
            <person name="Liao Q."/>
            <person name="Li Y."/>
            <person name="Zhou Q."/>
            <person name="Bi G."/>
            <person name="Li C."/>
            <person name="Du R."/>
            <person name="Wang X."/>
            <person name="Sun T."/>
            <person name="Guo L."/>
            <person name="Liang H."/>
            <person name="Lu P."/>
            <person name="Wu Y."/>
            <person name="Zhang Z."/>
            <person name="Ro D.K."/>
            <person name="Shang Y."/>
            <person name="Huang S."/>
            <person name="Yan J."/>
        </authorList>
    </citation>
    <scope>NUCLEOTIDE SEQUENCE [LARGE SCALE GENOMIC DNA]</scope>
    <source>
        <strain evidence="2">Ta-2019</strain>
    </source>
</reference>
<protein>
    <recommendedName>
        <fullName evidence="1">Reverse transcriptase domain-containing protein</fullName>
    </recommendedName>
</protein>
<comment type="caution">
    <text evidence="2">The sequence shown here is derived from an EMBL/GenBank/DDBJ whole genome shotgun (WGS) entry which is preliminary data.</text>
</comment>
<dbReference type="PROSITE" id="PS50878">
    <property type="entry name" value="RT_POL"/>
    <property type="match status" value="1"/>
</dbReference>
<feature type="domain" description="Reverse transcriptase" evidence="1">
    <location>
        <begin position="1"/>
        <end position="52"/>
    </location>
</feature>
<name>A0AA38GQQ5_TAXCH</name>
<dbReference type="Gene3D" id="3.30.70.270">
    <property type="match status" value="1"/>
</dbReference>
<dbReference type="InterPro" id="IPR050951">
    <property type="entry name" value="Retrovirus_Pol_polyprotein"/>
</dbReference>
<proteinExistence type="predicted"/>
<dbReference type="PANTHER" id="PTHR37984">
    <property type="entry name" value="PROTEIN CBG26694"/>
    <property type="match status" value="1"/>
</dbReference>
<evidence type="ECO:0000313" key="2">
    <source>
        <dbReference type="EMBL" id="KAH9326603.1"/>
    </source>
</evidence>
<dbReference type="AlphaFoldDB" id="A0AA38GQQ5"/>
<sequence>YVDDLLAKSKRRAENLSILETIFDRLIKYCVYLQPKKCVFVVLSGKLLGFIISLRAIEVDPTKVKAILEMPLPTTLKQLCSLQ</sequence>
<dbReference type="SUPFAM" id="SSF56672">
    <property type="entry name" value="DNA/RNA polymerases"/>
    <property type="match status" value="1"/>
</dbReference>
<accession>A0AA38GQQ5</accession>
<feature type="non-terminal residue" evidence="2">
    <location>
        <position position="1"/>
    </location>
</feature>
<evidence type="ECO:0000259" key="1">
    <source>
        <dbReference type="PROSITE" id="PS50878"/>
    </source>
</evidence>
<dbReference type="InterPro" id="IPR000477">
    <property type="entry name" value="RT_dom"/>
</dbReference>
<evidence type="ECO:0000313" key="3">
    <source>
        <dbReference type="Proteomes" id="UP000824469"/>
    </source>
</evidence>
<feature type="non-terminal residue" evidence="2">
    <location>
        <position position="83"/>
    </location>
</feature>
<dbReference type="EMBL" id="JAHRHJ020000002">
    <property type="protein sequence ID" value="KAH9326603.1"/>
    <property type="molecule type" value="Genomic_DNA"/>
</dbReference>
<organism evidence="2 3">
    <name type="scientific">Taxus chinensis</name>
    <name type="common">Chinese yew</name>
    <name type="synonym">Taxus wallichiana var. chinensis</name>
    <dbReference type="NCBI Taxonomy" id="29808"/>
    <lineage>
        <taxon>Eukaryota</taxon>
        <taxon>Viridiplantae</taxon>
        <taxon>Streptophyta</taxon>
        <taxon>Embryophyta</taxon>
        <taxon>Tracheophyta</taxon>
        <taxon>Spermatophyta</taxon>
        <taxon>Pinopsida</taxon>
        <taxon>Pinidae</taxon>
        <taxon>Conifers II</taxon>
        <taxon>Cupressales</taxon>
        <taxon>Taxaceae</taxon>
        <taxon>Taxus</taxon>
    </lineage>
</organism>
<gene>
    <name evidence="2" type="ORF">KI387_006781</name>
</gene>
<dbReference type="InterPro" id="IPR043502">
    <property type="entry name" value="DNA/RNA_pol_sf"/>
</dbReference>